<accession>A0A835WSG8</accession>
<dbReference type="PANTHER" id="PTHR44329:SF214">
    <property type="entry name" value="PROTEIN KINASE DOMAIN-CONTAINING PROTEIN"/>
    <property type="match status" value="1"/>
</dbReference>
<evidence type="ECO:0000259" key="5">
    <source>
        <dbReference type="PROSITE" id="PS50011"/>
    </source>
</evidence>
<dbReference type="Proteomes" id="UP000613740">
    <property type="component" value="Unassembled WGS sequence"/>
</dbReference>
<evidence type="ECO:0000256" key="2">
    <source>
        <dbReference type="SAM" id="MobiDB-lite"/>
    </source>
</evidence>
<comment type="caution">
    <text evidence="6">The sequence shown here is derived from an EMBL/GenBank/DDBJ whole genome shotgun (WGS) entry which is preliminary data.</text>
</comment>
<dbReference type="Gene3D" id="1.10.510.10">
    <property type="entry name" value="Transferase(Phosphotransferase) domain 1"/>
    <property type="match status" value="1"/>
</dbReference>
<evidence type="ECO:0000256" key="3">
    <source>
        <dbReference type="SAM" id="Phobius"/>
    </source>
</evidence>
<feature type="region of interest" description="Disordered" evidence="2">
    <location>
        <begin position="691"/>
        <end position="718"/>
    </location>
</feature>
<dbReference type="GO" id="GO:0005524">
    <property type="term" value="F:ATP binding"/>
    <property type="evidence" value="ECO:0007669"/>
    <property type="project" value="UniProtKB-UniRule"/>
</dbReference>
<proteinExistence type="predicted"/>
<feature type="compositionally biased region" description="Polar residues" evidence="2">
    <location>
        <begin position="488"/>
        <end position="507"/>
    </location>
</feature>
<feature type="region of interest" description="Disordered" evidence="2">
    <location>
        <begin position="386"/>
        <end position="508"/>
    </location>
</feature>
<evidence type="ECO:0000313" key="7">
    <source>
        <dbReference type="Proteomes" id="UP000613740"/>
    </source>
</evidence>
<dbReference type="PROSITE" id="PS50011">
    <property type="entry name" value="PROTEIN_KINASE_DOM"/>
    <property type="match status" value="1"/>
</dbReference>
<protein>
    <recommendedName>
        <fullName evidence="5">Protein kinase domain-containing protein</fullName>
    </recommendedName>
</protein>
<feature type="binding site" evidence="1">
    <location>
        <position position="645"/>
    </location>
    <ligand>
        <name>ATP</name>
        <dbReference type="ChEBI" id="CHEBI:30616"/>
    </ligand>
</feature>
<feature type="domain" description="Protein kinase" evidence="5">
    <location>
        <begin position="618"/>
        <end position="924"/>
    </location>
</feature>
<feature type="compositionally biased region" description="Basic and acidic residues" evidence="2">
    <location>
        <begin position="447"/>
        <end position="459"/>
    </location>
</feature>
<dbReference type="InterPro" id="IPR001245">
    <property type="entry name" value="Ser-Thr/Tyr_kinase_cat_dom"/>
</dbReference>
<organism evidence="6 7">
    <name type="scientific">Chlamydomonas schloesseri</name>
    <dbReference type="NCBI Taxonomy" id="2026947"/>
    <lineage>
        <taxon>Eukaryota</taxon>
        <taxon>Viridiplantae</taxon>
        <taxon>Chlorophyta</taxon>
        <taxon>core chlorophytes</taxon>
        <taxon>Chlorophyceae</taxon>
        <taxon>CS clade</taxon>
        <taxon>Chlamydomonadales</taxon>
        <taxon>Chlamydomonadaceae</taxon>
        <taxon>Chlamydomonas</taxon>
    </lineage>
</organism>
<dbReference type="PROSITE" id="PS00107">
    <property type="entry name" value="PROTEIN_KINASE_ATP"/>
    <property type="match status" value="1"/>
</dbReference>
<keyword evidence="1" id="KW-0547">Nucleotide-binding</keyword>
<feature type="transmembrane region" description="Helical" evidence="3">
    <location>
        <begin position="297"/>
        <end position="320"/>
    </location>
</feature>
<reference evidence="6" key="1">
    <citation type="journal article" date="2020" name="bioRxiv">
        <title>Comparative genomics of Chlamydomonas.</title>
        <authorList>
            <person name="Craig R.J."/>
            <person name="Hasan A.R."/>
            <person name="Ness R.W."/>
            <person name="Keightley P.D."/>
        </authorList>
    </citation>
    <scope>NUCLEOTIDE SEQUENCE</scope>
    <source>
        <strain evidence="6">CCAP 11/173</strain>
    </source>
</reference>
<dbReference type="InterPro" id="IPR000719">
    <property type="entry name" value="Prot_kinase_dom"/>
</dbReference>
<feature type="compositionally biased region" description="Gly residues" evidence="2">
    <location>
        <begin position="704"/>
        <end position="718"/>
    </location>
</feature>
<keyword evidence="1" id="KW-0067">ATP-binding</keyword>
<feature type="compositionally biased region" description="Polar residues" evidence="2">
    <location>
        <begin position="460"/>
        <end position="472"/>
    </location>
</feature>
<sequence>MAGIGTLQRTLTRSWACVLLLSGLALVSICGAQTSGSTSGVLVTNTKELQAALGNPAVETVLLNDSVVLTGADWGNVLVTIDRNVTVTATPERIASRVYVSLDFANLIMLFQISAGYRLTFRGLEILNHFDTVGPTFRPLRQSIGAWVVFEDCVQRRRAGLPYEAAVVNMIAAARPADVTGPQVAFIISDWSYATTRFSRRINDSKAISMLDYQTTTAPDSSLAFQGLHYGGYTYSTQRCYYGVDNFVPQSCLDSKKPGSECVALLLQQLDSGNRSTPTASPTAAPNSDGSSSDVAVIVPAVVVPVAVVLLLGMGVLVWVRRQKRQQAYAKSGGPGGADVESNGGKGSGAMQGSGAQGSGAVEGVFMGLEENQQLPEWTPMLADEERDLDEDEDDAHCATDTHHQSMQLVSTSERVGGDTSGSAKQQPQQQPSPLDNQAPSAQGAEAKAELAEEGKETSDQLAKQQQQLATNGGSRRDGSPRRPGSSQLQQNEPLPRRPTQSMSGTPAHNLAPAAAAIAARAAAAAGSTAATADGHGKASVAAATGNGNGEAGPALAAGGVAGGAGRDEGGKATPSGGVGSSRVQPTQQQLVDPPSDMLAELGRMAAELRSNVKDVAIKLEGVIGSGSFGTVYKGTWQGLPVAIKTVVFTASQDSRRRALSEAALCQSISHHNIIATYASELQPIGVVNSTASAGSSSQEPSGGTPGGGLGQPPSGGGGALSRNMAQIVDWRLYIVQEFADGGPLRKLYGNKAIWMGNGQVDLPAIVGLALGMARALSHLHSKRIIHGDLNPNNVLLKRDMAEPSGYAIKVGDFGLSVLLPQHRTHLSNVRMGTMFYMCPAVVLKAQVGPASDVFSLGVILWELYNGRRAGVRTDQGPRYCSIFPAFPPSCPEAYRAVTLHCLQRQPQNRPTAAAVEEHLEQLLGSLMGGMPPQPPRDYV</sequence>
<dbReference type="InterPro" id="IPR051681">
    <property type="entry name" value="Ser/Thr_Kinases-Pseudokinases"/>
</dbReference>
<keyword evidence="3" id="KW-0812">Transmembrane</keyword>
<evidence type="ECO:0000313" key="6">
    <source>
        <dbReference type="EMBL" id="KAG2453132.1"/>
    </source>
</evidence>
<dbReference type="Gene3D" id="3.30.200.20">
    <property type="entry name" value="Phosphorylase Kinase, domain 1"/>
    <property type="match status" value="1"/>
</dbReference>
<name>A0A835WSG8_9CHLO</name>
<keyword evidence="3" id="KW-1133">Transmembrane helix</keyword>
<dbReference type="GO" id="GO:0004674">
    <property type="term" value="F:protein serine/threonine kinase activity"/>
    <property type="evidence" value="ECO:0007669"/>
    <property type="project" value="TreeGrafter"/>
</dbReference>
<feature type="compositionally biased region" description="Polar residues" evidence="2">
    <location>
        <begin position="405"/>
        <end position="414"/>
    </location>
</feature>
<evidence type="ECO:0000256" key="1">
    <source>
        <dbReference type="PROSITE-ProRule" id="PRU10141"/>
    </source>
</evidence>
<dbReference type="Pfam" id="PF07714">
    <property type="entry name" value="PK_Tyr_Ser-Thr"/>
    <property type="match status" value="1"/>
</dbReference>
<feature type="chain" id="PRO_5032453298" description="Protein kinase domain-containing protein" evidence="4">
    <location>
        <begin position="33"/>
        <end position="940"/>
    </location>
</feature>
<keyword evidence="3" id="KW-0472">Membrane</keyword>
<feature type="compositionally biased region" description="Gly residues" evidence="2">
    <location>
        <begin position="344"/>
        <end position="358"/>
    </location>
</feature>
<feature type="region of interest" description="Disordered" evidence="2">
    <location>
        <begin position="559"/>
        <end position="590"/>
    </location>
</feature>
<keyword evidence="4" id="KW-0732">Signal</keyword>
<dbReference type="PANTHER" id="PTHR44329">
    <property type="entry name" value="SERINE/THREONINE-PROTEIN KINASE TNNI3K-RELATED"/>
    <property type="match status" value="1"/>
</dbReference>
<dbReference type="InterPro" id="IPR017441">
    <property type="entry name" value="Protein_kinase_ATP_BS"/>
</dbReference>
<dbReference type="OrthoDB" id="548589at2759"/>
<gene>
    <name evidence="6" type="ORF">HYH02_002459</name>
</gene>
<dbReference type="InterPro" id="IPR011009">
    <property type="entry name" value="Kinase-like_dom_sf"/>
</dbReference>
<feature type="region of interest" description="Disordered" evidence="2">
    <location>
        <begin position="328"/>
        <end position="359"/>
    </location>
</feature>
<dbReference type="EMBL" id="JAEHOD010000004">
    <property type="protein sequence ID" value="KAG2453132.1"/>
    <property type="molecule type" value="Genomic_DNA"/>
</dbReference>
<dbReference type="Pfam" id="PF00069">
    <property type="entry name" value="Pkinase"/>
    <property type="match status" value="1"/>
</dbReference>
<dbReference type="SUPFAM" id="SSF56112">
    <property type="entry name" value="Protein kinase-like (PK-like)"/>
    <property type="match status" value="1"/>
</dbReference>
<keyword evidence="7" id="KW-1185">Reference proteome</keyword>
<dbReference type="AlphaFoldDB" id="A0A835WSG8"/>
<dbReference type="CDD" id="cd14014">
    <property type="entry name" value="STKc_PknB_like"/>
    <property type="match status" value="1"/>
</dbReference>
<feature type="signal peptide" evidence="4">
    <location>
        <begin position="1"/>
        <end position="32"/>
    </location>
</feature>
<feature type="compositionally biased region" description="Acidic residues" evidence="2">
    <location>
        <begin position="386"/>
        <end position="395"/>
    </location>
</feature>
<evidence type="ECO:0000256" key="4">
    <source>
        <dbReference type="SAM" id="SignalP"/>
    </source>
</evidence>